<dbReference type="EMBL" id="WSFT01000027">
    <property type="protein sequence ID" value="MBS4538014.1"/>
    <property type="molecule type" value="Genomic_DNA"/>
</dbReference>
<accession>A0A942Z8I0</accession>
<protein>
    <submittedName>
        <fullName evidence="1">Peptide ABC transporter substrate-binding protein</fullName>
    </submittedName>
</protein>
<dbReference type="Gene3D" id="3.40.190.10">
    <property type="entry name" value="Periplasmic binding protein-like II"/>
    <property type="match status" value="1"/>
</dbReference>
<keyword evidence="2" id="KW-1185">Reference proteome</keyword>
<sequence length="81" mass="9329">SQNTAKWSNEKYDELIKKAQTTTGDERMEAMLEAERILMDEMPVSPTDHSVRIYLQKDHVKGIVRLPLSITNGYKTAYITK</sequence>
<organism evidence="1 2">
    <name type="scientific">Anaeromonas frigoriresistens</name>
    <dbReference type="NCBI Taxonomy" id="2683708"/>
    <lineage>
        <taxon>Bacteria</taxon>
        <taxon>Bacillati</taxon>
        <taxon>Bacillota</taxon>
        <taxon>Tissierellia</taxon>
        <taxon>Tissierellales</taxon>
        <taxon>Thermohalobacteraceae</taxon>
        <taxon>Anaeromonas</taxon>
    </lineage>
</organism>
<gene>
    <name evidence="1" type="ORF">GOQ27_06045</name>
</gene>
<name>A0A942Z8I0_9FIRM</name>
<dbReference type="Gene3D" id="3.10.105.10">
    <property type="entry name" value="Dipeptide-binding Protein, Domain 3"/>
    <property type="match status" value="1"/>
</dbReference>
<dbReference type="Proteomes" id="UP000724672">
    <property type="component" value="Unassembled WGS sequence"/>
</dbReference>
<reference evidence="1" key="1">
    <citation type="submission" date="2019-12" db="EMBL/GenBank/DDBJ databases">
        <title>Clostridiaceae gen. nov. sp. nov., isolated from sediment in Xinjiang, China.</title>
        <authorList>
            <person name="Zhang R."/>
        </authorList>
    </citation>
    <scope>NUCLEOTIDE SEQUENCE</scope>
    <source>
        <strain evidence="1">D2Q-11</strain>
    </source>
</reference>
<evidence type="ECO:0000313" key="2">
    <source>
        <dbReference type="Proteomes" id="UP000724672"/>
    </source>
</evidence>
<proteinExistence type="predicted"/>
<dbReference type="AlphaFoldDB" id="A0A942Z8I0"/>
<dbReference type="SUPFAM" id="SSF53850">
    <property type="entry name" value="Periplasmic binding protein-like II"/>
    <property type="match status" value="1"/>
</dbReference>
<feature type="non-terminal residue" evidence="1">
    <location>
        <position position="1"/>
    </location>
</feature>
<evidence type="ECO:0000313" key="1">
    <source>
        <dbReference type="EMBL" id="MBS4538014.1"/>
    </source>
</evidence>
<comment type="caution">
    <text evidence="1">The sequence shown here is derived from an EMBL/GenBank/DDBJ whole genome shotgun (WGS) entry which is preliminary data.</text>
</comment>